<gene>
    <name evidence="2" type="ORF">BDU57DRAFT_525279</name>
</gene>
<organism evidence="2 3">
    <name type="scientific">Ampelomyces quisqualis</name>
    <name type="common">Powdery mildew agent</name>
    <dbReference type="NCBI Taxonomy" id="50730"/>
    <lineage>
        <taxon>Eukaryota</taxon>
        <taxon>Fungi</taxon>
        <taxon>Dikarya</taxon>
        <taxon>Ascomycota</taxon>
        <taxon>Pezizomycotina</taxon>
        <taxon>Dothideomycetes</taxon>
        <taxon>Pleosporomycetidae</taxon>
        <taxon>Pleosporales</taxon>
        <taxon>Pleosporineae</taxon>
        <taxon>Phaeosphaeriaceae</taxon>
        <taxon>Ampelomyces</taxon>
    </lineage>
</organism>
<protein>
    <submittedName>
        <fullName evidence="2">Uncharacterized protein</fullName>
    </submittedName>
</protein>
<dbReference type="AlphaFoldDB" id="A0A6A5QWM4"/>
<dbReference type="Proteomes" id="UP000800096">
    <property type="component" value="Unassembled WGS sequence"/>
</dbReference>
<evidence type="ECO:0000313" key="3">
    <source>
        <dbReference type="Proteomes" id="UP000800096"/>
    </source>
</evidence>
<keyword evidence="3" id="KW-1185">Reference proteome</keyword>
<sequence length="188" mass="20340">MSDHELFLVTTSNMRAKRIPEDMINTCWATEPNTVALLDNVRMNETNKSLRAAGTSAAFYRINLAAFHSLTSNSASAPPAGSGALSSTNAPSPASSASSGGDSSSGLSGGVVDRLAFIRAIVFFLWRRRRCSTVAQADPSPPMYGHSTANRRIRTEHRKNAQYECAAGREICKKRRILFRVIGAPSSY</sequence>
<dbReference type="OrthoDB" id="3945612at2759"/>
<feature type="region of interest" description="Disordered" evidence="1">
    <location>
        <begin position="78"/>
        <end position="107"/>
    </location>
</feature>
<evidence type="ECO:0000313" key="2">
    <source>
        <dbReference type="EMBL" id="KAF1920125.1"/>
    </source>
</evidence>
<reference evidence="2" key="1">
    <citation type="journal article" date="2020" name="Stud. Mycol.">
        <title>101 Dothideomycetes genomes: a test case for predicting lifestyles and emergence of pathogens.</title>
        <authorList>
            <person name="Haridas S."/>
            <person name="Albert R."/>
            <person name="Binder M."/>
            <person name="Bloem J."/>
            <person name="Labutti K."/>
            <person name="Salamov A."/>
            <person name="Andreopoulos B."/>
            <person name="Baker S."/>
            <person name="Barry K."/>
            <person name="Bills G."/>
            <person name="Bluhm B."/>
            <person name="Cannon C."/>
            <person name="Castanera R."/>
            <person name="Culley D."/>
            <person name="Daum C."/>
            <person name="Ezra D."/>
            <person name="Gonzalez J."/>
            <person name="Henrissat B."/>
            <person name="Kuo A."/>
            <person name="Liang C."/>
            <person name="Lipzen A."/>
            <person name="Lutzoni F."/>
            <person name="Magnuson J."/>
            <person name="Mondo S."/>
            <person name="Nolan M."/>
            <person name="Ohm R."/>
            <person name="Pangilinan J."/>
            <person name="Park H.-J."/>
            <person name="Ramirez L."/>
            <person name="Alfaro M."/>
            <person name="Sun H."/>
            <person name="Tritt A."/>
            <person name="Yoshinaga Y."/>
            <person name="Zwiers L.-H."/>
            <person name="Turgeon B."/>
            <person name="Goodwin S."/>
            <person name="Spatafora J."/>
            <person name="Crous P."/>
            <person name="Grigoriev I."/>
        </authorList>
    </citation>
    <scope>NUCLEOTIDE SEQUENCE</scope>
    <source>
        <strain evidence="2">HMLAC05119</strain>
    </source>
</reference>
<feature type="compositionally biased region" description="Low complexity" evidence="1">
    <location>
        <begin position="78"/>
        <end position="106"/>
    </location>
</feature>
<dbReference type="EMBL" id="ML979132">
    <property type="protein sequence ID" value="KAF1920125.1"/>
    <property type="molecule type" value="Genomic_DNA"/>
</dbReference>
<evidence type="ECO:0000256" key="1">
    <source>
        <dbReference type="SAM" id="MobiDB-lite"/>
    </source>
</evidence>
<name>A0A6A5QWM4_AMPQU</name>
<proteinExistence type="predicted"/>
<accession>A0A6A5QWM4</accession>